<dbReference type="AlphaFoldDB" id="A0A1Z1WCK4"/>
<reference evidence="2 3" key="1">
    <citation type="submission" date="2017-05" db="EMBL/GenBank/DDBJ databases">
        <title>Streptomyces alboflavus Genome sequencing and assembly.</title>
        <authorList>
            <person name="Wang Y."/>
            <person name="Du B."/>
            <person name="Ding Y."/>
            <person name="Liu H."/>
            <person name="Hou Q."/>
            <person name="Liu K."/>
            <person name="Wang C."/>
            <person name="Yao L."/>
        </authorList>
    </citation>
    <scope>NUCLEOTIDE SEQUENCE [LARGE SCALE GENOMIC DNA]</scope>
    <source>
        <strain evidence="2 3">MDJK44</strain>
    </source>
</reference>
<sequence>MPGANELDPAESLEAYIGNQVREARRAKGWSQTDLAAKVFSNKSRISEVENGEALDRSLAAKLGVVLELGDSLSDLVRIQERKTVREYAKPYLAKQEKAALIHTAGFVVPGLLQTPDYARELILAGQDDDPSVVESYVEQRMERQKLWERDDPPWFAAVLDEAAIAHATAPQLERLREAQEQPNITLQLLPFGAGRIMGSMAVMTQPDGSRGAYTEGLLVGQYFEEPAAVLRLQRIYDRLVSSSLTAEATTVRIEEALKRFK</sequence>
<evidence type="ECO:0000259" key="1">
    <source>
        <dbReference type="PROSITE" id="PS50943"/>
    </source>
</evidence>
<dbReference type="Pfam" id="PF01381">
    <property type="entry name" value="HTH_3"/>
    <property type="match status" value="1"/>
</dbReference>
<dbReference type="Pfam" id="PF19054">
    <property type="entry name" value="DUF5753"/>
    <property type="match status" value="1"/>
</dbReference>
<dbReference type="SUPFAM" id="SSF47413">
    <property type="entry name" value="lambda repressor-like DNA-binding domains"/>
    <property type="match status" value="1"/>
</dbReference>
<dbReference type="GO" id="GO:0003677">
    <property type="term" value="F:DNA binding"/>
    <property type="evidence" value="ECO:0007669"/>
    <property type="project" value="InterPro"/>
</dbReference>
<name>A0A1Z1WCK4_9ACTN</name>
<evidence type="ECO:0000313" key="2">
    <source>
        <dbReference type="EMBL" id="ARX84090.1"/>
    </source>
</evidence>
<organism evidence="2 3">
    <name type="scientific">Streptomyces alboflavus</name>
    <dbReference type="NCBI Taxonomy" id="67267"/>
    <lineage>
        <taxon>Bacteria</taxon>
        <taxon>Bacillati</taxon>
        <taxon>Actinomycetota</taxon>
        <taxon>Actinomycetes</taxon>
        <taxon>Kitasatosporales</taxon>
        <taxon>Streptomycetaceae</taxon>
        <taxon>Streptomyces</taxon>
    </lineage>
</organism>
<dbReference type="Gene3D" id="1.10.260.40">
    <property type="entry name" value="lambda repressor-like DNA-binding domains"/>
    <property type="match status" value="1"/>
</dbReference>
<evidence type="ECO:0000313" key="3">
    <source>
        <dbReference type="Proteomes" id="UP000195880"/>
    </source>
</evidence>
<dbReference type="EMBL" id="CP021748">
    <property type="protein sequence ID" value="ARX84090.1"/>
    <property type="molecule type" value="Genomic_DNA"/>
</dbReference>
<dbReference type="PROSITE" id="PS50943">
    <property type="entry name" value="HTH_CROC1"/>
    <property type="match status" value="1"/>
</dbReference>
<keyword evidence="3" id="KW-1185">Reference proteome</keyword>
<accession>A0A1Z1WCK4</accession>
<proteinExistence type="predicted"/>
<dbReference type="eggNOG" id="COG1396">
    <property type="taxonomic scope" value="Bacteria"/>
</dbReference>
<gene>
    <name evidence="2" type="ORF">SMD44_03525</name>
</gene>
<dbReference type="SMART" id="SM00530">
    <property type="entry name" value="HTH_XRE"/>
    <property type="match status" value="1"/>
</dbReference>
<dbReference type="RefSeq" id="WP_087884460.1">
    <property type="nucleotide sequence ID" value="NZ_CP021748.1"/>
</dbReference>
<dbReference type="Proteomes" id="UP000195880">
    <property type="component" value="Chromosome"/>
</dbReference>
<dbReference type="CDD" id="cd00093">
    <property type="entry name" value="HTH_XRE"/>
    <property type="match status" value="1"/>
</dbReference>
<dbReference type="STRING" id="67267.GCA_000716675_05801"/>
<dbReference type="InterPro" id="IPR001387">
    <property type="entry name" value="Cro/C1-type_HTH"/>
</dbReference>
<protein>
    <recommendedName>
        <fullName evidence="1">HTH cro/C1-type domain-containing protein</fullName>
    </recommendedName>
</protein>
<dbReference type="KEGG" id="salf:SMD44_03525"/>
<feature type="domain" description="HTH cro/C1-type" evidence="1">
    <location>
        <begin position="21"/>
        <end position="76"/>
    </location>
</feature>
<dbReference type="InterPro" id="IPR043917">
    <property type="entry name" value="DUF5753"/>
</dbReference>
<dbReference type="OrthoDB" id="2897536at2"/>
<dbReference type="InterPro" id="IPR010982">
    <property type="entry name" value="Lambda_DNA-bd_dom_sf"/>
</dbReference>